<evidence type="ECO:0000256" key="5">
    <source>
        <dbReference type="ARBA" id="ARBA00080576"/>
    </source>
</evidence>
<dbReference type="Proteomes" id="UP000054123">
    <property type="component" value="Unassembled WGS sequence"/>
</dbReference>
<proteinExistence type="inferred from homology"/>
<comment type="similarity">
    <text evidence="1">Belongs to the MreC family.</text>
</comment>
<dbReference type="Gene3D" id="2.40.10.350">
    <property type="entry name" value="Rod shape-determining protein MreC, domain 2"/>
    <property type="match status" value="1"/>
</dbReference>
<dbReference type="GO" id="GO:0005886">
    <property type="term" value="C:plasma membrane"/>
    <property type="evidence" value="ECO:0007669"/>
    <property type="project" value="TreeGrafter"/>
</dbReference>
<dbReference type="Pfam" id="PF04085">
    <property type="entry name" value="MreC"/>
    <property type="match status" value="1"/>
</dbReference>
<keyword evidence="9" id="KW-1185">Reference proteome</keyword>
<keyword evidence="3" id="KW-0133">Cell shape</keyword>
<dbReference type="PANTHER" id="PTHR34138">
    <property type="entry name" value="CELL SHAPE-DETERMINING PROTEIN MREC"/>
    <property type="match status" value="1"/>
</dbReference>
<dbReference type="EMBL" id="JANJ01000006">
    <property type="protein sequence ID" value="EXI61795.1"/>
    <property type="molecule type" value="Genomic_DNA"/>
</dbReference>
<evidence type="ECO:0000259" key="7">
    <source>
        <dbReference type="Pfam" id="PF04085"/>
    </source>
</evidence>
<comment type="caution">
    <text evidence="8">The sequence shown here is derived from an EMBL/GenBank/DDBJ whole genome shotgun (WGS) entry which is preliminary data.</text>
</comment>
<accession>A0A011NBK6</accession>
<evidence type="ECO:0000256" key="6">
    <source>
        <dbReference type="SAM" id="MobiDB-lite"/>
    </source>
</evidence>
<sequence>MKPIFAKTPSLGMRLIIAIILSIALILSDGRSSLMIQARNMLETAVSGLYYFANTPRSILDGVSGNFIDNNKLQMENNLLKEQLREKSADLLLLDQLKVENQRLRLLLSSPLRQDEYKKIAEVLAAEMDAYRQQVVINQGRLDGAFVGQPIIDERGVVGQVISVGEKSSRVLLLTDITHAIPIQVLRNDVRGIANGTGGNNELVVDNLPRSIDVVKGDVLVTSGLGGRFPEGYPVAIVETVENDTKSQFARIVARPLASFDRLRYLLLLWPTSEEKNYSQSLSPEQVREVVEERRNSINPFERLKQMSNKKVEVQLDAKEEQIDADETIENPAEQPDIENHENYHTEQGAE</sequence>
<dbReference type="Gene3D" id="2.40.10.340">
    <property type="entry name" value="Rod shape-determining protein MreC, domain 1"/>
    <property type="match status" value="1"/>
</dbReference>
<dbReference type="OrthoDB" id="9808025at2"/>
<dbReference type="STRING" id="1122190.GCA_000621105_00942"/>
<evidence type="ECO:0000256" key="4">
    <source>
        <dbReference type="ARBA" id="ARBA00032089"/>
    </source>
</evidence>
<gene>
    <name evidence="8" type="ORF">AK33_09430</name>
</gene>
<evidence type="ECO:0000313" key="9">
    <source>
        <dbReference type="Proteomes" id="UP000054123"/>
    </source>
</evidence>
<reference evidence="8 9" key="1">
    <citation type="journal article" date="2014" name="Genome Announc.">
        <title>Genome Sequence of a Presumptive Mannheimia haemolytica Strain with an A1/A6-Cross-Reactive Serotype from a White-Tailed Deer (Odocoileus virginianus).</title>
        <authorList>
            <person name="Lawrence P.K."/>
            <person name="Bey R.F."/>
            <person name="Wiener B."/>
            <person name="Kittichotirat W."/>
            <person name="Bumgarner R.E."/>
        </authorList>
    </citation>
    <scope>NUCLEOTIDE SEQUENCE [LARGE SCALE GENOMIC DNA]</scope>
    <source>
        <strain evidence="8 9">PKL10</strain>
    </source>
</reference>
<dbReference type="InterPro" id="IPR007221">
    <property type="entry name" value="MreC"/>
</dbReference>
<evidence type="ECO:0000313" key="8">
    <source>
        <dbReference type="EMBL" id="EXI61795.1"/>
    </source>
</evidence>
<dbReference type="InterPro" id="IPR055342">
    <property type="entry name" value="MreC_beta-barrel_core"/>
</dbReference>
<dbReference type="FunFam" id="2.40.10.340:FF:000001">
    <property type="entry name" value="Cell shape-determining protein MreC"/>
    <property type="match status" value="1"/>
</dbReference>
<feature type="compositionally biased region" description="Basic and acidic residues" evidence="6">
    <location>
        <begin position="309"/>
        <end position="322"/>
    </location>
</feature>
<dbReference type="InterPro" id="IPR042177">
    <property type="entry name" value="Cell/Rod_1"/>
</dbReference>
<dbReference type="NCBIfam" id="TIGR00219">
    <property type="entry name" value="mreC"/>
    <property type="match status" value="1"/>
</dbReference>
<evidence type="ECO:0000256" key="1">
    <source>
        <dbReference type="ARBA" id="ARBA00009369"/>
    </source>
</evidence>
<evidence type="ECO:0000256" key="3">
    <source>
        <dbReference type="ARBA" id="ARBA00022960"/>
    </source>
</evidence>
<name>A0A011NBK6_9PAST</name>
<evidence type="ECO:0000256" key="2">
    <source>
        <dbReference type="ARBA" id="ARBA00013855"/>
    </source>
</evidence>
<organism evidence="8 9">
    <name type="scientific">Mannheimia granulomatis</name>
    <dbReference type="NCBI Taxonomy" id="85402"/>
    <lineage>
        <taxon>Bacteria</taxon>
        <taxon>Pseudomonadati</taxon>
        <taxon>Pseudomonadota</taxon>
        <taxon>Gammaproteobacteria</taxon>
        <taxon>Pasteurellales</taxon>
        <taxon>Pasteurellaceae</taxon>
        <taxon>Mannheimia</taxon>
    </lineage>
</organism>
<feature type="region of interest" description="Disordered" evidence="6">
    <location>
        <begin position="309"/>
        <end position="351"/>
    </location>
</feature>
<dbReference type="AlphaFoldDB" id="A0A011NBK6"/>
<dbReference type="InterPro" id="IPR042175">
    <property type="entry name" value="Cell/Rod_MreC_2"/>
</dbReference>
<dbReference type="PANTHER" id="PTHR34138:SF1">
    <property type="entry name" value="CELL SHAPE-DETERMINING PROTEIN MREC"/>
    <property type="match status" value="1"/>
</dbReference>
<feature type="domain" description="Rod shape-determining protein MreC beta-barrel core" evidence="7">
    <location>
        <begin position="123"/>
        <end position="270"/>
    </location>
</feature>
<dbReference type="GO" id="GO:0008360">
    <property type="term" value="P:regulation of cell shape"/>
    <property type="evidence" value="ECO:0007669"/>
    <property type="project" value="UniProtKB-KW"/>
</dbReference>
<dbReference type="RefSeq" id="WP_027074830.1">
    <property type="nucleotide sequence ID" value="NZ_AVSP01000005.1"/>
</dbReference>
<protein>
    <recommendedName>
        <fullName evidence="2">Cell shape-determining protein MreC</fullName>
    </recommendedName>
    <alternativeName>
        <fullName evidence="4">Cell shape protein MreC</fullName>
    </alternativeName>
    <alternativeName>
        <fullName evidence="5">Rod shape-determining protein MreC</fullName>
    </alternativeName>
</protein>
<dbReference type="PATRIC" id="fig|1450449.3.peg.1874"/>